<name>A0A0E9QPV7_ANGAN</name>
<reference evidence="1" key="2">
    <citation type="journal article" date="2015" name="Fish Shellfish Immunol.">
        <title>Early steps in the European eel (Anguilla anguilla)-Vibrio vulnificus interaction in the gills: Role of the RtxA13 toxin.</title>
        <authorList>
            <person name="Callol A."/>
            <person name="Pajuelo D."/>
            <person name="Ebbesson L."/>
            <person name="Teles M."/>
            <person name="MacKenzie S."/>
            <person name="Amaro C."/>
        </authorList>
    </citation>
    <scope>NUCLEOTIDE SEQUENCE</scope>
</reference>
<sequence>MTPMSKRLIGFVEAEAFRGEAGLQRFQTLPSYMQSCFCASS</sequence>
<proteinExistence type="predicted"/>
<protein>
    <submittedName>
        <fullName evidence="1">Uncharacterized protein</fullName>
    </submittedName>
</protein>
<reference evidence="1" key="1">
    <citation type="submission" date="2014-11" db="EMBL/GenBank/DDBJ databases">
        <authorList>
            <person name="Amaro Gonzalez C."/>
        </authorList>
    </citation>
    <scope>NUCLEOTIDE SEQUENCE</scope>
</reference>
<accession>A0A0E9QPV7</accession>
<organism evidence="1">
    <name type="scientific">Anguilla anguilla</name>
    <name type="common">European freshwater eel</name>
    <name type="synonym">Muraena anguilla</name>
    <dbReference type="NCBI Taxonomy" id="7936"/>
    <lineage>
        <taxon>Eukaryota</taxon>
        <taxon>Metazoa</taxon>
        <taxon>Chordata</taxon>
        <taxon>Craniata</taxon>
        <taxon>Vertebrata</taxon>
        <taxon>Euteleostomi</taxon>
        <taxon>Actinopterygii</taxon>
        <taxon>Neopterygii</taxon>
        <taxon>Teleostei</taxon>
        <taxon>Anguilliformes</taxon>
        <taxon>Anguillidae</taxon>
        <taxon>Anguilla</taxon>
    </lineage>
</organism>
<dbReference type="AlphaFoldDB" id="A0A0E9QPV7"/>
<dbReference type="EMBL" id="GBXM01090332">
    <property type="protein sequence ID" value="JAH18245.1"/>
    <property type="molecule type" value="Transcribed_RNA"/>
</dbReference>
<evidence type="ECO:0000313" key="1">
    <source>
        <dbReference type="EMBL" id="JAH18245.1"/>
    </source>
</evidence>